<evidence type="ECO:0000313" key="3">
    <source>
        <dbReference type="Proteomes" id="UP000246740"/>
    </source>
</evidence>
<evidence type="ECO:0000313" key="2">
    <source>
        <dbReference type="EMBL" id="PWY97279.1"/>
    </source>
</evidence>
<dbReference type="Proteomes" id="UP000246740">
    <property type="component" value="Unassembled WGS sequence"/>
</dbReference>
<evidence type="ECO:0000256" key="1">
    <source>
        <dbReference type="SAM" id="SignalP"/>
    </source>
</evidence>
<organism evidence="2 3">
    <name type="scientific">Testicularia cyperi</name>
    <dbReference type="NCBI Taxonomy" id="1882483"/>
    <lineage>
        <taxon>Eukaryota</taxon>
        <taxon>Fungi</taxon>
        <taxon>Dikarya</taxon>
        <taxon>Basidiomycota</taxon>
        <taxon>Ustilaginomycotina</taxon>
        <taxon>Ustilaginomycetes</taxon>
        <taxon>Ustilaginales</taxon>
        <taxon>Anthracoideaceae</taxon>
        <taxon>Testicularia</taxon>
    </lineage>
</organism>
<dbReference type="AlphaFoldDB" id="A0A317XG22"/>
<sequence length="219" mass="23496">MVSCSIVSLFLKTLPLVAAVVSAGKAGDECRINQFQDPDNGVFVYMSSDAVNGLLCCLNGQDFEISGESRQVPDSHLLVKSWTKIRTTSMSRYPGESSKDALMGLKRSSSKTLTFNEARVSRAAEEIPAFEPKPKGRRALKVVLAISLMMCAFVSANPENGCHFVVHGDHASSPEATGGKLCCIDGNESPATARDQMLYKAPGPAGHRCFDSNGIETHP</sequence>
<keyword evidence="3" id="KW-1185">Reference proteome</keyword>
<feature type="chain" id="PRO_5016244958" evidence="1">
    <location>
        <begin position="20"/>
        <end position="219"/>
    </location>
</feature>
<name>A0A317XG22_9BASI</name>
<keyword evidence="1" id="KW-0732">Signal</keyword>
<dbReference type="EMBL" id="KZ819212">
    <property type="protein sequence ID" value="PWY97279.1"/>
    <property type="molecule type" value="Genomic_DNA"/>
</dbReference>
<feature type="signal peptide" evidence="1">
    <location>
        <begin position="1"/>
        <end position="19"/>
    </location>
</feature>
<accession>A0A317XG22</accession>
<protein>
    <submittedName>
        <fullName evidence="2">Uncharacterized protein</fullName>
    </submittedName>
</protein>
<proteinExistence type="predicted"/>
<gene>
    <name evidence="2" type="ORF">BCV70DRAFT_208723</name>
</gene>
<reference evidence="2 3" key="1">
    <citation type="journal article" date="2018" name="Mol. Biol. Evol.">
        <title>Broad Genomic Sampling Reveals a Smut Pathogenic Ancestry of the Fungal Clade Ustilaginomycotina.</title>
        <authorList>
            <person name="Kijpornyongpan T."/>
            <person name="Mondo S.J."/>
            <person name="Barry K."/>
            <person name="Sandor L."/>
            <person name="Lee J."/>
            <person name="Lipzen A."/>
            <person name="Pangilinan J."/>
            <person name="LaButti K."/>
            <person name="Hainaut M."/>
            <person name="Henrissat B."/>
            <person name="Grigoriev I.V."/>
            <person name="Spatafora J.W."/>
            <person name="Aime M.C."/>
        </authorList>
    </citation>
    <scope>NUCLEOTIDE SEQUENCE [LARGE SCALE GENOMIC DNA]</scope>
    <source>
        <strain evidence="2 3">MCA 3645</strain>
    </source>
</reference>
<dbReference type="InParanoid" id="A0A317XG22"/>